<comment type="subcellular location">
    <subcellularLocation>
        <location evidence="1">Nucleus</location>
    </subcellularLocation>
</comment>
<reference evidence="14" key="1">
    <citation type="journal article" date="2019" name="Science">
        <title>Mutation of a bHLH transcription factor allowed almond domestication.</title>
        <authorList>
            <person name="Sanchez-Perez R."/>
            <person name="Pavan S."/>
            <person name="Mazzeo R."/>
            <person name="Moldovan C."/>
            <person name="Aiese Cigliano R."/>
            <person name="Del Cueto J."/>
            <person name="Ricciardi F."/>
            <person name="Lotti C."/>
            <person name="Ricciardi L."/>
            <person name="Dicenta F."/>
            <person name="Lopez-Marques R.L."/>
            <person name="Lindberg Moller B."/>
        </authorList>
    </citation>
    <scope>NUCLEOTIDE SEQUENCE</scope>
</reference>
<evidence type="ECO:0000256" key="10">
    <source>
        <dbReference type="ARBA" id="ARBA00023242"/>
    </source>
</evidence>
<dbReference type="GO" id="GO:0008270">
    <property type="term" value="F:zinc ion binding"/>
    <property type="evidence" value="ECO:0007669"/>
    <property type="project" value="UniProtKB-KW"/>
</dbReference>
<feature type="region of interest" description="Disordered" evidence="12">
    <location>
        <begin position="450"/>
        <end position="481"/>
    </location>
</feature>
<keyword evidence="5" id="KW-0863">Zinc-finger</keyword>
<dbReference type="InterPro" id="IPR027417">
    <property type="entry name" value="P-loop_NTPase"/>
</dbReference>
<evidence type="ECO:0000256" key="11">
    <source>
        <dbReference type="SAM" id="Coils"/>
    </source>
</evidence>
<name>A0A4Y1RSH5_PRUDU</name>
<feature type="compositionally biased region" description="Basic and acidic residues" evidence="12">
    <location>
        <begin position="468"/>
        <end position="477"/>
    </location>
</feature>
<evidence type="ECO:0000256" key="12">
    <source>
        <dbReference type="SAM" id="MobiDB-lite"/>
    </source>
</evidence>
<evidence type="ECO:0000256" key="9">
    <source>
        <dbReference type="ARBA" id="ARBA00023125"/>
    </source>
</evidence>
<evidence type="ECO:0000313" key="14">
    <source>
        <dbReference type="EMBL" id="BBH06757.1"/>
    </source>
</evidence>
<dbReference type="InterPro" id="IPR038718">
    <property type="entry name" value="SNF2-like_sf"/>
</dbReference>
<keyword evidence="4" id="KW-0547">Nucleotide-binding</keyword>
<proteinExistence type="inferred from homology"/>
<sequence>MDIYILHGARRGTQRGRQKEEQRQRLCIFSPHVATCLPPILVMEESHKQVEESHEQVEESHEQVEDIDSASNGSDSDSFIDDSEVDEEPLSDKEIEELIAEFLEVESKAAEAQEALEKESLVKVESEVREELAQTLHGDDLETAVADEMTILMEEWQAELDDLETESAHLLEQLDGAGIELPSLYKCIESQAPNGCCTEAWKRRIHWVGSQVTGEFTESRTDAEKYLQAHRPVRRRHGKLLEDGASGFLQKKLTIDGNKDAVTAEVDWCSLNKLFSDGATGDGATGMVLHLAVSTGLLFTWPVRHKQLLRWDSNSLVEEIDDIDGNSSDPFVAAAIANERELDLSEEQKKNYRKVKEEDDAYVDRKLQIHLKRKRHQKRHKQDVGRKEVFPVDRVIESNMAQSPSLLDSATCISNGKIDEHGEIFSNNDDEIGCQNMKSAVLEDLETSNNVDQESIMSNGSSPVPDSSESRGSKRLNEDEELNLDNKRGRTVIIDSDDDAPLKDISDCNLIKSEDQSNADASISISATGGLPSHGLNKKVYCTACNKLSVEVRSHPLLKDPDCCECYCGWCGQSKDLVSCKSCKTLFCTTCIKRNIGEECLSEAQTCGWRCCFCCPSLIQTLMLQLEKAIGSGDMVVSSSDSDSDDSDAELDVAISSKRKRKKRIRRIIDDTELGEETKRKIAIEKERQERLKSLQVQFSAKSKMKSSASCNGNLPEGASAEVLGDASAGYIVNVVREKGEEAITGVRFMWENIIQSVRKVKAGDKGLGCILAHMMGLGKTFQVIAFLYTAMRSIDLGLKTALIVTPVNVLHNWRQEFMKWRPSS</sequence>
<keyword evidence="3" id="KW-0479">Metal-binding</keyword>
<organism evidence="14">
    <name type="scientific">Prunus dulcis</name>
    <name type="common">Almond</name>
    <name type="synonym">Amygdalus dulcis</name>
    <dbReference type="NCBI Taxonomy" id="3755"/>
    <lineage>
        <taxon>Eukaryota</taxon>
        <taxon>Viridiplantae</taxon>
        <taxon>Streptophyta</taxon>
        <taxon>Embryophyta</taxon>
        <taxon>Tracheophyta</taxon>
        <taxon>Spermatophyta</taxon>
        <taxon>Magnoliopsida</taxon>
        <taxon>eudicotyledons</taxon>
        <taxon>Gunneridae</taxon>
        <taxon>Pentapetalae</taxon>
        <taxon>rosids</taxon>
        <taxon>fabids</taxon>
        <taxon>Rosales</taxon>
        <taxon>Rosaceae</taxon>
        <taxon>Amygdaloideae</taxon>
        <taxon>Amygdaleae</taxon>
        <taxon>Prunus</taxon>
    </lineage>
</organism>
<dbReference type="InterPro" id="IPR025766">
    <property type="entry name" value="ADD"/>
</dbReference>
<dbReference type="PANTHER" id="PTHR45797:SF1">
    <property type="entry name" value="HELICASE ARIP4"/>
    <property type="match status" value="1"/>
</dbReference>
<protein>
    <submittedName>
        <fullName evidence="14">P-loop containing nucleoside triphosphate hydrolases superfamily protein</fullName>
    </submittedName>
</protein>
<evidence type="ECO:0000256" key="4">
    <source>
        <dbReference type="ARBA" id="ARBA00022741"/>
    </source>
</evidence>
<dbReference type="Pfam" id="PF00176">
    <property type="entry name" value="SNF2-rel_dom"/>
    <property type="match status" value="1"/>
</dbReference>
<dbReference type="GO" id="GO:0004386">
    <property type="term" value="F:helicase activity"/>
    <property type="evidence" value="ECO:0007669"/>
    <property type="project" value="UniProtKB-KW"/>
</dbReference>
<keyword evidence="11" id="KW-0175">Coiled coil</keyword>
<keyword evidence="7" id="KW-0862">Zinc</keyword>
<dbReference type="GO" id="GO:0016887">
    <property type="term" value="F:ATP hydrolysis activity"/>
    <property type="evidence" value="ECO:0007669"/>
    <property type="project" value="InterPro"/>
</dbReference>
<dbReference type="InterPro" id="IPR044574">
    <property type="entry name" value="ARIP4-like"/>
</dbReference>
<dbReference type="GO" id="GO:0005634">
    <property type="term" value="C:nucleus"/>
    <property type="evidence" value="ECO:0007669"/>
    <property type="project" value="UniProtKB-SubCell"/>
</dbReference>
<evidence type="ECO:0000256" key="2">
    <source>
        <dbReference type="ARBA" id="ARBA00007025"/>
    </source>
</evidence>
<feature type="domain" description="PHD-type" evidence="13">
    <location>
        <begin position="496"/>
        <end position="642"/>
    </location>
</feature>
<feature type="compositionally biased region" description="Polar residues" evidence="12">
    <location>
        <begin position="450"/>
        <end position="467"/>
    </location>
</feature>
<dbReference type="GO" id="GO:0003677">
    <property type="term" value="F:DNA binding"/>
    <property type="evidence" value="ECO:0007669"/>
    <property type="project" value="UniProtKB-KW"/>
</dbReference>
<evidence type="ECO:0000256" key="8">
    <source>
        <dbReference type="ARBA" id="ARBA00022840"/>
    </source>
</evidence>
<comment type="similarity">
    <text evidence="2">Belongs to the SNF2/RAD54 helicase family.</text>
</comment>
<evidence type="ECO:0000256" key="1">
    <source>
        <dbReference type="ARBA" id="ARBA00004123"/>
    </source>
</evidence>
<dbReference type="GO" id="GO:0005524">
    <property type="term" value="F:ATP binding"/>
    <property type="evidence" value="ECO:0007669"/>
    <property type="project" value="UniProtKB-KW"/>
</dbReference>
<keyword evidence="10" id="KW-0539">Nucleus</keyword>
<feature type="region of interest" description="Disordered" evidence="12">
    <location>
        <begin position="46"/>
        <end position="90"/>
    </location>
</feature>
<dbReference type="PANTHER" id="PTHR45797">
    <property type="entry name" value="RAD54-LIKE"/>
    <property type="match status" value="1"/>
</dbReference>
<keyword evidence="8" id="KW-0067">ATP-binding</keyword>
<evidence type="ECO:0000256" key="5">
    <source>
        <dbReference type="ARBA" id="ARBA00022771"/>
    </source>
</evidence>
<keyword evidence="14" id="KW-0378">Hydrolase</keyword>
<dbReference type="PROSITE" id="PS51533">
    <property type="entry name" value="ADD"/>
    <property type="match status" value="1"/>
</dbReference>
<accession>A0A4Y1RSH5</accession>
<feature type="compositionally biased region" description="Acidic residues" evidence="12">
    <location>
        <begin position="78"/>
        <end position="90"/>
    </location>
</feature>
<dbReference type="Gene3D" id="3.40.50.10810">
    <property type="entry name" value="Tandem AAA-ATPase domain"/>
    <property type="match status" value="1"/>
</dbReference>
<keyword evidence="9" id="KW-0238">DNA-binding</keyword>
<dbReference type="EMBL" id="AP019302">
    <property type="protein sequence ID" value="BBH06757.1"/>
    <property type="molecule type" value="Genomic_DNA"/>
</dbReference>
<dbReference type="AlphaFoldDB" id="A0A4Y1RSH5"/>
<dbReference type="SUPFAM" id="SSF52540">
    <property type="entry name" value="P-loop containing nucleoside triphosphate hydrolases"/>
    <property type="match status" value="1"/>
</dbReference>
<evidence type="ECO:0000256" key="7">
    <source>
        <dbReference type="ARBA" id="ARBA00022833"/>
    </source>
</evidence>
<gene>
    <name evidence="14" type="ORF">Prudu_018491</name>
</gene>
<dbReference type="InterPro" id="IPR000330">
    <property type="entry name" value="SNF2_N"/>
</dbReference>
<evidence type="ECO:0000256" key="3">
    <source>
        <dbReference type="ARBA" id="ARBA00022723"/>
    </source>
</evidence>
<feature type="compositionally biased region" description="Basic and acidic residues" evidence="12">
    <location>
        <begin position="46"/>
        <end position="64"/>
    </location>
</feature>
<keyword evidence="6" id="KW-0347">Helicase</keyword>
<evidence type="ECO:0000256" key="6">
    <source>
        <dbReference type="ARBA" id="ARBA00022806"/>
    </source>
</evidence>
<feature type="coiled-coil region" evidence="11">
    <location>
        <begin position="146"/>
        <end position="173"/>
    </location>
</feature>
<evidence type="ECO:0000259" key="13">
    <source>
        <dbReference type="PROSITE" id="PS51533"/>
    </source>
</evidence>